<evidence type="ECO:0000259" key="1">
    <source>
        <dbReference type="PROSITE" id="PS51186"/>
    </source>
</evidence>
<dbReference type="EMBL" id="CP097506">
    <property type="protein sequence ID" value="URD97113.1"/>
    <property type="molecule type" value="Genomic_DNA"/>
</dbReference>
<dbReference type="OrthoDB" id="41532at2759"/>
<feature type="domain" description="N-acetyltransferase" evidence="1">
    <location>
        <begin position="166"/>
        <end position="328"/>
    </location>
</feature>
<dbReference type="Gene3D" id="3.40.630.30">
    <property type="match status" value="1"/>
</dbReference>
<reference evidence="2" key="1">
    <citation type="submission" date="2022-05" db="EMBL/GenBank/DDBJ databases">
        <title>The Musa troglodytarum L. genome provides insights into the mechanism of non-climacteric behaviour and enrichment of carotenoids.</title>
        <authorList>
            <person name="Wang J."/>
        </authorList>
    </citation>
    <scope>NUCLEOTIDE SEQUENCE</scope>
    <source>
        <tissue evidence="2">Leaf</tissue>
    </source>
</reference>
<evidence type="ECO:0000313" key="3">
    <source>
        <dbReference type="Proteomes" id="UP001055439"/>
    </source>
</evidence>
<dbReference type="PANTHER" id="PTHR47876:SF2">
    <property type="entry name" value="GCN5-RELATED N-ACETYLTRANSFERASE 7, CHLOROPLASTIC"/>
    <property type="match status" value="1"/>
</dbReference>
<dbReference type="InterPro" id="IPR000182">
    <property type="entry name" value="GNAT_dom"/>
</dbReference>
<keyword evidence="3" id="KW-1185">Reference proteome</keyword>
<dbReference type="AlphaFoldDB" id="A0A9E7FNJ4"/>
<evidence type="ECO:0000313" key="2">
    <source>
        <dbReference type="EMBL" id="URD97113.1"/>
    </source>
</evidence>
<accession>A0A9E7FNJ4</accession>
<dbReference type="CDD" id="cd04301">
    <property type="entry name" value="NAT_SF"/>
    <property type="match status" value="1"/>
</dbReference>
<gene>
    <name evidence="2" type="ORF">MUK42_28830</name>
</gene>
<organism evidence="2 3">
    <name type="scientific">Musa troglodytarum</name>
    <name type="common">fe'i banana</name>
    <dbReference type="NCBI Taxonomy" id="320322"/>
    <lineage>
        <taxon>Eukaryota</taxon>
        <taxon>Viridiplantae</taxon>
        <taxon>Streptophyta</taxon>
        <taxon>Embryophyta</taxon>
        <taxon>Tracheophyta</taxon>
        <taxon>Spermatophyta</taxon>
        <taxon>Magnoliopsida</taxon>
        <taxon>Liliopsida</taxon>
        <taxon>Zingiberales</taxon>
        <taxon>Musaceae</taxon>
        <taxon>Musa</taxon>
    </lineage>
</organism>
<dbReference type="SUPFAM" id="SSF55729">
    <property type="entry name" value="Acyl-CoA N-acyltransferases (Nat)"/>
    <property type="match status" value="1"/>
</dbReference>
<protein>
    <submittedName>
        <fullName evidence="2">FR47-like protein</fullName>
    </submittedName>
</protein>
<dbReference type="Proteomes" id="UP001055439">
    <property type="component" value="Chromosome 4"/>
</dbReference>
<dbReference type="GO" id="GO:0009507">
    <property type="term" value="C:chloroplast"/>
    <property type="evidence" value="ECO:0007669"/>
    <property type="project" value="TreeGrafter"/>
</dbReference>
<dbReference type="Pfam" id="PF00583">
    <property type="entry name" value="Acetyltransf_1"/>
    <property type="match status" value="1"/>
</dbReference>
<name>A0A9E7FNJ4_9LILI</name>
<dbReference type="InterPro" id="IPR016181">
    <property type="entry name" value="Acyl_CoA_acyltransferase"/>
</dbReference>
<dbReference type="GO" id="GO:0016747">
    <property type="term" value="F:acyltransferase activity, transferring groups other than amino-acyl groups"/>
    <property type="evidence" value="ECO:0007669"/>
    <property type="project" value="InterPro"/>
</dbReference>
<sequence length="342" mass="38522">MLFIHLYLYKYIKIRDPSLRLEVERRPSKKETTMMALLSSSAATQPIRRHFDRRRLSSPVHLYRRLILPYPKPNPSCSATRRELGALPFPCAPQIRPSLEVAGFAGASLAAFRFCQQETLALDAASLAVKECESNDELLAAVRLRVRTFYDEFDQSSGDQDQRRHLEEREFEALKDRIDGKRIGFKRVSCINATLPLSPLLGHADGLCSACTFSQNGEDRVVVATLDINQCLKLADELTGKRPEALGAGLMRAYLSNVCVAKELQRNGLGFAIVSKSKAVARHWGINDLYVHVAVDNEAALKLYGKSGFVYENEEPAWQARFLGRPRRFLLWADLSQIELVV</sequence>
<proteinExistence type="predicted"/>
<dbReference type="PANTHER" id="PTHR47876">
    <property type="entry name" value="OS08G0260000 PROTEIN"/>
    <property type="match status" value="1"/>
</dbReference>
<dbReference type="PROSITE" id="PS51186">
    <property type="entry name" value="GNAT"/>
    <property type="match status" value="1"/>
</dbReference>